<gene>
    <name evidence="1" type="ORF">H4R18_002395</name>
</gene>
<organism evidence="1 2">
    <name type="scientific">Coemansia javaensis</name>
    <dbReference type="NCBI Taxonomy" id="2761396"/>
    <lineage>
        <taxon>Eukaryota</taxon>
        <taxon>Fungi</taxon>
        <taxon>Fungi incertae sedis</taxon>
        <taxon>Zoopagomycota</taxon>
        <taxon>Kickxellomycotina</taxon>
        <taxon>Kickxellomycetes</taxon>
        <taxon>Kickxellales</taxon>
        <taxon>Kickxellaceae</taxon>
        <taxon>Coemansia</taxon>
    </lineage>
</organism>
<dbReference type="EMBL" id="JANBUL010000078">
    <property type="protein sequence ID" value="KAJ2782251.1"/>
    <property type="molecule type" value="Genomic_DNA"/>
</dbReference>
<reference evidence="1" key="1">
    <citation type="submission" date="2022-07" db="EMBL/GenBank/DDBJ databases">
        <title>Phylogenomic reconstructions and comparative analyses of Kickxellomycotina fungi.</title>
        <authorList>
            <person name="Reynolds N.K."/>
            <person name="Stajich J.E."/>
            <person name="Barry K."/>
            <person name="Grigoriev I.V."/>
            <person name="Crous P."/>
            <person name="Smith M.E."/>
        </authorList>
    </citation>
    <scope>NUCLEOTIDE SEQUENCE</scope>
    <source>
        <strain evidence="1">NBRC 105414</strain>
    </source>
</reference>
<evidence type="ECO:0000313" key="2">
    <source>
        <dbReference type="Proteomes" id="UP001140217"/>
    </source>
</evidence>
<sequence>MAAAAASVEVLVLGRGFVGRYVADLLAEAGTPYAATTTDGRDGTVRWRFGEDGCAFSPLPAASVVVVTFPLQGRDAAARLAGGYAQHVRAAAGGSAAVRWICLGSTRAFTETPSTRHTRPDPALGGARAEAEEYMVREHAAQVLNLAGLWGGERAPGRWGRFYTRDRLRQRIESRSLHLLHGADAARAIHAVATCAAAPELPGGRWLVSDGAVYDVLQVLAADPRVRELLASLLDEDEQARRLLGARRVEDVAMGASVVARRIDPSHFWRQFGTGPTHPYVPT</sequence>
<dbReference type="PANTHER" id="PTHR40129:SF2">
    <property type="entry name" value="KETOPANTOATE REDUCTASE N-TERMINAL DOMAIN-CONTAINING PROTEIN"/>
    <property type="match status" value="1"/>
</dbReference>
<dbReference type="AlphaFoldDB" id="A0A9W8LJZ2"/>
<keyword evidence="2" id="KW-1185">Reference proteome</keyword>
<dbReference type="OrthoDB" id="674948at2759"/>
<name>A0A9W8LJZ2_9FUNG</name>
<proteinExistence type="predicted"/>
<evidence type="ECO:0000313" key="1">
    <source>
        <dbReference type="EMBL" id="KAJ2782251.1"/>
    </source>
</evidence>
<comment type="caution">
    <text evidence="1">The sequence shown here is derived from an EMBL/GenBank/DDBJ whole genome shotgun (WGS) entry which is preliminary data.</text>
</comment>
<dbReference type="InterPro" id="IPR036291">
    <property type="entry name" value="NAD(P)-bd_dom_sf"/>
</dbReference>
<accession>A0A9W8LJZ2</accession>
<dbReference type="Proteomes" id="UP001140217">
    <property type="component" value="Unassembled WGS sequence"/>
</dbReference>
<protein>
    <submittedName>
        <fullName evidence="1">Uncharacterized protein</fullName>
    </submittedName>
</protein>
<dbReference type="PANTHER" id="PTHR40129">
    <property type="entry name" value="KETOPANTOATE REDUCTASE N-TERMINAL DOMAIN-CONTAINING PROTEIN"/>
    <property type="match status" value="1"/>
</dbReference>
<dbReference type="Gene3D" id="3.40.50.720">
    <property type="entry name" value="NAD(P)-binding Rossmann-like Domain"/>
    <property type="match status" value="1"/>
</dbReference>
<dbReference type="SUPFAM" id="SSF51735">
    <property type="entry name" value="NAD(P)-binding Rossmann-fold domains"/>
    <property type="match status" value="1"/>
</dbReference>